<reference evidence="3" key="1">
    <citation type="submission" date="2021-02" db="EMBL/GenBank/DDBJ databases">
        <authorList>
            <person name="Nowell W R."/>
        </authorList>
    </citation>
    <scope>NUCLEOTIDE SEQUENCE</scope>
</reference>
<dbReference type="InterPro" id="IPR027962">
    <property type="entry name" value="ERICH3"/>
</dbReference>
<comment type="caution">
    <text evidence="3">The sequence shown here is derived from an EMBL/GenBank/DDBJ whole genome shotgun (WGS) entry which is preliminary data.</text>
</comment>
<keyword evidence="4" id="KW-1185">Reference proteome</keyword>
<dbReference type="PANTHER" id="PTHR23034">
    <property type="entry name" value="GLUTAMATE-RICH PROTEIN 3"/>
    <property type="match status" value="1"/>
</dbReference>
<dbReference type="SMART" id="SM00028">
    <property type="entry name" value="TPR"/>
    <property type="match status" value="3"/>
</dbReference>
<dbReference type="EMBL" id="CAJNOH010000577">
    <property type="protein sequence ID" value="CAF1079368.1"/>
    <property type="molecule type" value="Genomic_DNA"/>
</dbReference>
<accession>A0A815RZE3</accession>
<evidence type="ECO:0000313" key="4">
    <source>
        <dbReference type="Proteomes" id="UP000663870"/>
    </source>
</evidence>
<dbReference type="InterPro" id="IPR019734">
    <property type="entry name" value="TPR_rpt"/>
</dbReference>
<proteinExistence type="predicted"/>
<dbReference type="InterPro" id="IPR048257">
    <property type="entry name" value="DUF4590"/>
</dbReference>
<sequence>MTDPLSYDSLYDPHLQTYFQNKNIRKHLRKVGFINRYDEIIPDKQYKAIVNERYRQEHIRALLSYGVVRRVMELEKFRQANIRNQLEANAKRILVENIKESRQQYRQLSSKDFVLYNRPKTSISNNNYHIYQQQQQQQIKIIDENREIRSRLSSINHPSRSLTKTILSARHKSSKLIKSNINRKDECEITMIFFGPQTNINYDQSLCQSNGYQITVMQQHCEGQNIILFKNYLKPNEKFTFRSRRHFEYPFALSLYVNGLIDCRISVCCEYKHKIGVPLTGKRASFAIYNVQGGQPCQICRLNEYMLNYPLSKHKTLDKNSISTDKSQKQTSDDFGRHHLLCTPTLCDEHESDTIIFNENGEYREIEEMYENLLKKVNDNLSWEENSRFQWQLGNICKEGLGDYERALDHYLMSVKILCEHISPLDIKLRNIYLSIGHVLLLQEKNETSSIIEYFQRVLDIDYSINNICENNLINDHCYLGLLYQNQDNYHQALFHFKKSLHFFLLNKSKKNFHFNLNDNYYSINQTIYDKKSLESLSINNLPNLSDIHFNLATTYQNLQQKQNALKHAQKAFQLSTYDQNKFNHYQDYFKKLQQI</sequence>
<name>A0A815RZE3_9BILA</name>
<gene>
    <name evidence="3" type="ORF">JXQ802_LOCUS39406</name>
    <name evidence="2" type="ORF">PYM288_LOCUS18589</name>
</gene>
<dbReference type="SUPFAM" id="SSF81901">
    <property type="entry name" value="HCP-like"/>
    <property type="match status" value="1"/>
</dbReference>
<dbReference type="Gene3D" id="1.25.40.10">
    <property type="entry name" value="Tetratricopeptide repeat domain"/>
    <property type="match status" value="2"/>
</dbReference>
<organism evidence="3 4">
    <name type="scientific">Rotaria sordida</name>
    <dbReference type="NCBI Taxonomy" id="392033"/>
    <lineage>
        <taxon>Eukaryota</taxon>
        <taxon>Metazoa</taxon>
        <taxon>Spiralia</taxon>
        <taxon>Gnathifera</taxon>
        <taxon>Rotifera</taxon>
        <taxon>Eurotatoria</taxon>
        <taxon>Bdelloidea</taxon>
        <taxon>Philodinida</taxon>
        <taxon>Philodinidae</taxon>
        <taxon>Rotaria</taxon>
    </lineage>
</organism>
<dbReference type="PANTHER" id="PTHR23034:SF2">
    <property type="entry name" value="GLUTAMATE-RICH PROTEIN 3"/>
    <property type="match status" value="1"/>
</dbReference>
<evidence type="ECO:0000313" key="3">
    <source>
        <dbReference type="EMBL" id="CAF1482856.1"/>
    </source>
</evidence>
<dbReference type="EMBL" id="CAJNOL010002273">
    <property type="protein sequence ID" value="CAF1482856.1"/>
    <property type="molecule type" value="Genomic_DNA"/>
</dbReference>
<dbReference type="InterPro" id="IPR011990">
    <property type="entry name" value="TPR-like_helical_dom_sf"/>
</dbReference>
<dbReference type="Pfam" id="PF13181">
    <property type="entry name" value="TPR_8"/>
    <property type="match status" value="1"/>
</dbReference>
<dbReference type="Proteomes" id="UP000663854">
    <property type="component" value="Unassembled WGS sequence"/>
</dbReference>
<evidence type="ECO:0000259" key="1">
    <source>
        <dbReference type="Pfam" id="PF15257"/>
    </source>
</evidence>
<dbReference type="AlphaFoldDB" id="A0A815RZE3"/>
<feature type="domain" description="DUF4590" evidence="1">
    <location>
        <begin position="213"/>
        <end position="304"/>
    </location>
</feature>
<protein>
    <recommendedName>
        <fullName evidence="1">DUF4590 domain-containing protein</fullName>
    </recommendedName>
</protein>
<evidence type="ECO:0000313" key="2">
    <source>
        <dbReference type="EMBL" id="CAF1079368.1"/>
    </source>
</evidence>
<dbReference type="Proteomes" id="UP000663870">
    <property type="component" value="Unassembled WGS sequence"/>
</dbReference>
<dbReference type="Pfam" id="PF15257">
    <property type="entry name" value="DUF4590"/>
    <property type="match status" value="1"/>
</dbReference>